<keyword evidence="3 7" id="KW-0347">Helicase</keyword>
<dbReference type="InterPro" id="IPR011545">
    <property type="entry name" value="DEAD/DEAH_box_helicase_dom"/>
</dbReference>
<comment type="similarity">
    <text evidence="5 7">Belongs to the DEAD box helicase family.</text>
</comment>
<keyword evidence="2 7" id="KW-0378">Hydrolase</keyword>
<dbReference type="EMBL" id="CP003060">
    <property type="protein sequence ID" value="AEP31158.1"/>
    <property type="molecule type" value="Genomic_DNA"/>
</dbReference>
<dbReference type="GO" id="GO:0005524">
    <property type="term" value="F:ATP binding"/>
    <property type="evidence" value="ECO:0007669"/>
    <property type="project" value="UniProtKB-KW"/>
</dbReference>
<dbReference type="Proteomes" id="UP000009282">
    <property type="component" value="Chromosome"/>
</dbReference>
<proteinExistence type="inferred from homology"/>
<dbReference type="SUPFAM" id="SSF52540">
    <property type="entry name" value="P-loop containing nucleoside triphosphate hydrolases"/>
    <property type="match status" value="1"/>
</dbReference>
<evidence type="ECO:0000256" key="4">
    <source>
        <dbReference type="ARBA" id="ARBA00022840"/>
    </source>
</evidence>
<dbReference type="PROSITE" id="PS51195">
    <property type="entry name" value="Q_MOTIF"/>
    <property type="match status" value="1"/>
</dbReference>
<evidence type="ECO:0000259" key="8">
    <source>
        <dbReference type="PROSITE" id="PS51192"/>
    </source>
</evidence>
<keyword evidence="1 7" id="KW-0547">Nucleotide-binding</keyword>
<dbReference type="InterPro" id="IPR014014">
    <property type="entry name" value="RNA_helicase_DEAD_Q_motif"/>
</dbReference>
<dbReference type="GO" id="GO:0016787">
    <property type="term" value="F:hydrolase activity"/>
    <property type="evidence" value="ECO:0007669"/>
    <property type="project" value="UniProtKB-KW"/>
</dbReference>
<evidence type="ECO:0000256" key="5">
    <source>
        <dbReference type="ARBA" id="ARBA00038437"/>
    </source>
</evidence>
<dbReference type="Gene3D" id="3.40.50.300">
    <property type="entry name" value="P-loop containing nucleotide triphosphate hydrolases"/>
    <property type="match status" value="2"/>
</dbReference>
<feature type="domain" description="DEAD-box RNA helicase Q" evidence="10">
    <location>
        <begin position="14"/>
        <end position="42"/>
    </location>
</feature>
<dbReference type="PROSITE" id="PS00039">
    <property type="entry name" value="DEAD_ATP_HELICASE"/>
    <property type="match status" value="1"/>
</dbReference>
<dbReference type="Pfam" id="PF00271">
    <property type="entry name" value="Helicase_C"/>
    <property type="match status" value="1"/>
</dbReference>
<dbReference type="SMART" id="SM00490">
    <property type="entry name" value="HELICc"/>
    <property type="match status" value="1"/>
</dbReference>
<reference evidence="11 12" key="1">
    <citation type="journal article" date="2011" name="J. Bacteriol.">
        <title>Complete genome sequence of seawater bacterium Glaciecola nitratireducens FR1064T.</title>
        <authorList>
            <person name="Bian F."/>
            <person name="Qin Q.L."/>
            <person name="Xie B.B."/>
            <person name="Shu Y.L."/>
            <person name="Zhang X.Y."/>
            <person name="Yu Y."/>
            <person name="Chen B."/>
            <person name="Chen X.L."/>
            <person name="Zhou B.C."/>
            <person name="Zhang Y.Z."/>
        </authorList>
    </citation>
    <scope>NUCLEOTIDE SEQUENCE [LARGE SCALE GENOMIC DNA]</scope>
    <source>
        <strain evidence="12">JCM 12485 / KCTC 12276 / FR1064</strain>
    </source>
</reference>
<dbReference type="InterPro" id="IPR014001">
    <property type="entry name" value="Helicase_ATP-bd"/>
</dbReference>
<dbReference type="NCBIfam" id="NF008744">
    <property type="entry name" value="PRK11776.1"/>
    <property type="match status" value="1"/>
</dbReference>
<dbReference type="AlphaFoldDB" id="G4QIK3"/>
<evidence type="ECO:0000259" key="10">
    <source>
        <dbReference type="PROSITE" id="PS51195"/>
    </source>
</evidence>
<dbReference type="PROSITE" id="PS51192">
    <property type="entry name" value="HELICASE_ATP_BIND_1"/>
    <property type="match status" value="1"/>
</dbReference>
<evidence type="ECO:0000259" key="9">
    <source>
        <dbReference type="PROSITE" id="PS51194"/>
    </source>
</evidence>
<gene>
    <name evidence="11" type="primary">dbpA</name>
    <name evidence="11" type="ordered locus">GNIT_3063</name>
</gene>
<feature type="domain" description="Helicase ATP-binding" evidence="8">
    <location>
        <begin position="45"/>
        <end position="221"/>
    </location>
</feature>
<dbReference type="KEGG" id="gni:GNIT_3063"/>
<evidence type="ECO:0000313" key="11">
    <source>
        <dbReference type="EMBL" id="AEP31158.1"/>
    </source>
</evidence>
<dbReference type="Pfam" id="PF00270">
    <property type="entry name" value="DEAD"/>
    <property type="match status" value="1"/>
</dbReference>
<feature type="domain" description="Helicase C-terminal" evidence="9">
    <location>
        <begin position="231"/>
        <end position="396"/>
    </location>
</feature>
<evidence type="ECO:0000313" key="12">
    <source>
        <dbReference type="Proteomes" id="UP000009282"/>
    </source>
</evidence>
<dbReference type="OrthoDB" id="9805696at2"/>
<evidence type="ECO:0000256" key="7">
    <source>
        <dbReference type="RuleBase" id="RU000492"/>
    </source>
</evidence>
<evidence type="ECO:0000256" key="3">
    <source>
        <dbReference type="ARBA" id="ARBA00022806"/>
    </source>
</evidence>
<accession>G4QIK3</accession>
<dbReference type="GO" id="GO:0005829">
    <property type="term" value="C:cytosol"/>
    <property type="evidence" value="ECO:0007669"/>
    <property type="project" value="TreeGrafter"/>
</dbReference>
<dbReference type="PANTHER" id="PTHR47959">
    <property type="entry name" value="ATP-DEPENDENT RNA HELICASE RHLE-RELATED"/>
    <property type="match status" value="1"/>
</dbReference>
<dbReference type="HOGENOM" id="CLU_003041_1_3_6"/>
<evidence type="ECO:0000256" key="2">
    <source>
        <dbReference type="ARBA" id="ARBA00022801"/>
    </source>
</evidence>
<evidence type="ECO:0000256" key="6">
    <source>
        <dbReference type="PROSITE-ProRule" id="PRU00552"/>
    </source>
</evidence>
<dbReference type="SMART" id="SM00487">
    <property type="entry name" value="DEXDc"/>
    <property type="match status" value="1"/>
</dbReference>
<feature type="short sequence motif" description="Q motif" evidence="6">
    <location>
        <begin position="14"/>
        <end position="42"/>
    </location>
</feature>
<dbReference type="eggNOG" id="COG0513">
    <property type="taxonomic scope" value="Bacteria"/>
</dbReference>
<dbReference type="STRING" id="1085623.GNIT_3063"/>
<dbReference type="CDD" id="cd18787">
    <property type="entry name" value="SF2_C_DEAD"/>
    <property type="match status" value="1"/>
</dbReference>
<dbReference type="InterPro" id="IPR044742">
    <property type="entry name" value="DEAD/DEAH_RhlB"/>
</dbReference>
<keyword evidence="12" id="KW-1185">Reference proteome</keyword>
<dbReference type="GO" id="GO:0003676">
    <property type="term" value="F:nucleic acid binding"/>
    <property type="evidence" value="ECO:0007669"/>
    <property type="project" value="InterPro"/>
</dbReference>
<dbReference type="InterPro" id="IPR001650">
    <property type="entry name" value="Helicase_C-like"/>
</dbReference>
<organism evidence="11 12">
    <name type="scientific">Glaciecola nitratireducens (strain JCM 12485 / KCTC 12276 / FR1064)</name>
    <dbReference type="NCBI Taxonomy" id="1085623"/>
    <lineage>
        <taxon>Bacteria</taxon>
        <taxon>Pseudomonadati</taxon>
        <taxon>Pseudomonadota</taxon>
        <taxon>Gammaproteobacteria</taxon>
        <taxon>Alteromonadales</taxon>
        <taxon>Alteromonadaceae</taxon>
        <taxon>Brumicola</taxon>
    </lineage>
</organism>
<keyword evidence="4 7" id="KW-0067">ATP-binding</keyword>
<dbReference type="InterPro" id="IPR050079">
    <property type="entry name" value="DEAD_box_RNA_helicase"/>
</dbReference>
<name>G4QIK3_GLANF</name>
<dbReference type="InterPro" id="IPR027417">
    <property type="entry name" value="P-loop_NTPase"/>
</dbReference>
<dbReference type="Pfam" id="PF03880">
    <property type="entry name" value="DbpA"/>
    <property type="match status" value="1"/>
</dbReference>
<dbReference type="GO" id="GO:0003724">
    <property type="term" value="F:RNA helicase activity"/>
    <property type="evidence" value="ECO:0007669"/>
    <property type="project" value="InterPro"/>
</dbReference>
<dbReference type="InterPro" id="IPR000629">
    <property type="entry name" value="RNA-helicase_DEAD-box_CS"/>
</dbReference>
<dbReference type="CDD" id="cd00268">
    <property type="entry name" value="DEADc"/>
    <property type="match status" value="1"/>
</dbReference>
<protein>
    <submittedName>
        <fullName evidence="11">ATP-dependent RNA helicase DbpA</fullName>
    </submittedName>
</protein>
<dbReference type="InterPro" id="IPR005580">
    <property type="entry name" value="DbpA/CsdA_RNA-bd_dom"/>
</dbReference>
<evidence type="ECO:0000256" key="1">
    <source>
        <dbReference type="ARBA" id="ARBA00022741"/>
    </source>
</evidence>
<dbReference type="PANTHER" id="PTHR47959:SF1">
    <property type="entry name" value="ATP-DEPENDENT RNA HELICASE DBPA"/>
    <property type="match status" value="1"/>
</dbReference>
<dbReference type="RefSeq" id="WP_014110029.1">
    <property type="nucleotide sequence ID" value="NC_016041.1"/>
</dbReference>
<dbReference type="Gene3D" id="3.30.70.330">
    <property type="match status" value="1"/>
</dbReference>
<dbReference type="PROSITE" id="PS51194">
    <property type="entry name" value="HELICASE_CTER"/>
    <property type="match status" value="1"/>
</dbReference>
<sequence length="474" mass="52397">MEISMTSTDANSATSFSSLGLSEPLMEALNAIEFTHMTQTQQACLPDVLAGADVAVQAKTGSGKTLAFGLALLSKIDVEAKNPQCLIMCPTRELAEQVAEQIRLLAKRMANLKVVSLVGGMPMGPQIVSLRYGANVVVGTPGRIMDHIGKRTLSLKKVNCFVLDEADRMLDMGFEDEMRVVMHHLSQTALASTRQTLLFSATFPDQIKSITDQYQRNAKIIKVEDGQSAPNIEQQAYRISNEHRTQAVAALLTHHQIESTIVFCRTRRETKELSDELYQMGFTAVGLHGDLEQSERSQVLARFANKTVSVLVATDVAARGLDIERVDLVINHRVSEDIDTHTHRIGRTGRAEEKGLAITLIDDNEEGKLDEIAAKTDAKISKLHIQGVRFHANRIREPEFVCIAVDGGKRDKLRPGDILGALTKEAEIPGEDIGKISISARHTYIAIKARSVKRALSQFRERRIKGKRFKARKL</sequence>
<dbReference type="InterPro" id="IPR012677">
    <property type="entry name" value="Nucleotide-bd_a/b_plait_sf"/>
</dbReference>